<dbReference type="GO" id="GO:0003677">
    <property type="term" value="F:DNA binding"/>
    <property type="evidence" value="ECO:0007669"/>
    <property type="project" value="UniProtKB-KW"/>
</dbReference>
<keyword evidence="2" id="KW-0238">DNA-binding</keyword>
<keyword evidence="3" id="KW-0804">Transcription</keyword>
<dbReference type="InterPro" id="IPR036693">
    <property type="entry name" value="TF_LuxR_autoind-bd_dom_sf"/>
</dbReference>
<dbReference type="InterPro" id="IPR019941">
    <property type="entry name" value="Tscrpt_reg_LuxR_HchA-assoc"/>
</dbReference>
<protein>
    <submittedName>
        <fullName evidence="5">LuxR C-terminal-related transcriptional regulator</fullName>
    </submittedName>
</protein>
<dbReference type="CDD" id="cd06170">
    <property type="entry name" value="LuxR_C_like"/>
    <property type="match status" value="1"/>
</dbReference>
<dbReference type="PANTHER" id="PTHR44688:SF16">
    <property type="entry name" value="DNA-BINDING TRANSCRIPTIONAL ACTIVATOR DEVR_DOSR"/>
    <property type="match status" value="1"/>
</dbReference>
<sequence length="240" mass="25997">MPASKPSPLASTISLIEQSTDLDALRSPVRAFAAPMGYDRFVLYTTPPAGEGVIDHLLWIEGDWFGDGGEIDTAAYLARCPINQHVLETDRPFFWTKTGAPGSETYRVVDRPVGAGVHGLQIPVFGQVGLVGAMSFGGGVIDSSTEARIQLQAVAMAAVGVARRLTVAGGDLTQDRRLSGRELEVMRWIASGRQHADIAVRLNLSERTIENHLRRIRRRLGVSNTAQAVQVLVRSGQLEN</sequence>
<gene>
    <name evidence="5" type="ORF">P0Y50_16015</name>
</gene>
<feature type="domain" description="HTH luxR-type" evidence="4">
    <location>
        <begin position="171"/>
        <end position="236"/>
    </location>
</feature>
<dbReference type="NCBIfam" id="TIGR03541">
    <property type="entry name" value="reg_near_HchA"/>
    <property type="match status" value="1"/>
</dbReference>
<organism evidence="5 6">
    <name type="scientific">Candidatus Brevundimonas colombiensis</name>
    <dbReference type="NCBI Taxonomy" id="3121376"/>
    <lineage>
        <taxon>Bacteria</taxon>
        <taxon>Pseudomonadati</taxon>
        <taxon>Pseudomonadota</taxon>
        <taxon>Alphaproteobacteria</taxon>
        <taxon>Caulobacterales</taxon>
        <taxon>Caulobacteraceae</taxon>
        <taxon>Brevundimonas</taxon>
    </lineage>
</organism>
<dbReference type="Pfam" id="PF03472">
    <property type="entry name" value="Autoind_bind"/>
    <property type="match status" value="1"/>
</dbReference>
<dbReference type="AlphaFoldDB" id="A0AAJ5X111"/>
<evidence type="ECO:0000256" key="3">
    <source>
        <dbReference type="ARBA" id="ARBA00023163"/>
    </source>
</evidence>
<dbReference type="PRINTS" id="PR00038">
    <property type="entry name" value="HTHLUXR"/>
</dbReference>
<evidence type="ECO:0000256" key="2">
    <source>
        <dbReference type="ARBA" id="ARBA00023125"/>
    </source>
</evidence>
<dbReference type="InterPro" id="IPR005143">
    <property type="entry name" value="TF_LuxR_autoind-bd_dom"/>
</dbReference>
<dbReference type="InterPro" id="IPR000792">
    <property type="entry name" value="Tscrpt_reg_LuxR_C"/>
</dbReference>
<dbReference type="SUPFAM" id="SSF75516">
    <property type="entry name" value="Pheromone-binding domain of LuxR-like quorum-sensing transcription factors"/>
    <property type="match status" value="1"/>
</dbReference>
<dbReference type="SUPFAM" id="SSF46894">
    <property type="entry name" value="C-terminal effector domain of the bipartite response regulators"/>
    <property type="match status" value="1"/>
</dbReference>
<dbReference type="InterPro" id="IPR036388">
    <property type="entry name" value="WH-like_DNA-bd_sf"/>
</dbReference>
<evidence type="ECO:0000259" key="4">
    <source>
        <dbReference type="PROSITE" id="PS50043"/>
    </source>
</evidence>
<dbReference type="PANTHER" id="PTHR44688">
    <property type="entry name" value="DNA-BINDING TRANSCRIPTIONAL ACTIVATOR DEVR_DOSR"/>
    <property type="match status" value="1"/>
</dbReference>
<dbReference type="SMART" id="SM00421">
    <property type="entry name" value="HTH_LUXR"/>
    <property type="match status" value="1"/>
</dbReference>
<name>A0AAJ5X111_9CAUL</name>
<dbReference type="InterPro" id="IPR016032">
    <property type="entry name" value="Sig_transdc_resp-reg_C-effctor"/>
</dbReference>
<keyword evidence="1" id="KW-0805">Transcription regulation</keyword>
<dbReference type="GO" id="GO:0006355">
    <property type="term" value="P:regulation of DNA-templated transcription"/>
    <property type="evidence" value="ECO:0007669"/>
    <property type="project" value="InterPro"/>
</dbReference>
<proteinExistence type="predicted"/>
<dbReference type="Proteomes" id="UP001213664">
    <property type="component" value="Chromosome"/>
</dbReference>
<accession>A0AAJ5X111</accession>
<evidence type="ECO:0000313" key="5">
    <source>
        <dbReference type="EMBL" id="WEK40019.1"/>
    </source>
</evidence>
<dbReference type="EMBL" id="CP119326">
    <property type="protein sequence ID" value="WEK40019.1"/>
    <property type="molecule type" value="Genomic_DNA"/>
</dbReference>
<reference evidence="5" key="1">
    <citation type="submission" date="2023-03" db="EMBL/GenBank/DDBJ databases">
        <title>Andean soil-derived lignocellulolytic bacterial consortium as a source of novel taxa and putative plastic-active enzymes.</title>
        <authorList>
            <person name="Diaz-Garcia L."/>
            <person name="Chuvochina M."/>
            <person name="Feuerriegel G."/>
            <person name="Bunk B."/>
            <person name="Sproer C."/>
            <person name="Streit W.R."/>
            <person name="Rodriguez L.M."/>
            <person name="Overmann J."/>
            <person name="Jimenez D.J."/>
        </authorList>
    </citation>
    <scope>NUCLEOTIDE SEQUENCE</scope>
    <source>
        <strain evidence="5">MAG 833</strain>
    </source>
</reference>
<dbReference type="Pfam" id="PF00196">
    <property type="entry name" value="GerE"/>
    <property type="match status" value="1"/>
</dbReference>
<evidence type="ECO:0000313" key="6">
    <source>
        <dbReference type="Proteomes" id="UP001213664"/>
    </source>
</evidence>
<dbReference type="PROSITE" id="PS50043">
    <property type="entry name" value="HTH_LUXR_2"/>
    <property type="match status" value="1"/>
</dbReference>
<dbReference type="Gene3D" id="3.30.450.80">
    <property type="entry name" value="Transcription factor LuxR-like, autoinducer-binding domain"/>
    <property type="match status" value="1"/>
</dbReference>
<dbReference type="Gene3D" id="1.10.10.10">
    <property type="entry name" value="Winged helix-like DNA-binding domain superfamily/Winged helix DNA-binding domain"/>
    <property type="match status" value="1"/>
</dbReference>
<evidence type="ECO:0000256" key="1">
    <source>
        <dbReference type="ARBA" id="ARBA00023015"/>
    </source>
</evidence>